<organism evidence="10 11">
    <name type="scientific">Microlunatus kandeliicorticis</name>
    <dbReference type="NCBI Taxonomy" id="1759536"/>
    <lineage>
        <taxon>Bacteria</taxon>
        <taxon>Bacillati</taxon>
        <taxon>Actinomycetota</taxon>
        <taxon>Actinomycetes</taxon>
        <taxon>Propionibacteriales</taxon>
        <taxon>Propionibacteriaceae</taxon>
        <taxon>Microlunatus</taxon>
    </lineage>
</organism>
<keyword evidence="4" id="KW-1003">Cell membrane</keyword>
<feature type="transmembrane region" description="Helical" evidence="8">
    <location>
        <begin position="235"/>
        <end position="260"/>
    </location>
</feature>
<keyword evidence="6 8" id="KW-1133">Transmembrane helix</keyword>
<accession>A0A7W3P4D5</accession>
<feature type="transmembrane region" description="Helical" evidence="8">
    <location>
        <begin position="38"/>
        <end position="58"/>
    </location>
</feature>
<evidence type="ECO:0000259" key="9">
    <source>
        <dbReference type="Pfam" id="PF00892"/>
    </source>
</evidence>
<dbReference type="InterPro" id="IPR000620">
    <property type="entry name" value="EamA_dom"/>
</dbReference>
<evidence type="ECO:0000256" key="7">
    <source>
        <dbReference type="ARBA" id="ARBA00023136"/>
    </source>
</evidence>
<comment type="similarity">
    <text evidence="2">Belongs to the EamA transporter family.</text>
</comment>
<keyword evidence="11" id="KW-1185">Reference proteome</keyword>
<dbReference type="GO" id="GO:0005886">
    <property type="term" value="C:plasma membrane"/>
    <property type="evidence" value="ECO:0007669"/>
    <property type="project" value="UniProtKB-SubCell"/>
</dbReference>
<keyword evidence="3" id="KW-0813">Transport</keyword>
<dbReference type="NCBIfam" id="TIGR00688">
    <property type="entry name" value="rarD"/>
    <property type="match status" value="1"/>
</dbReference>
<proteinExistence type="inferred from homology"/>
<dbReference type="PANTHER" id="PTHR22911">
    <property type="entry name" value="ACYL-MALONYL CONDENSING ENZYME-RELATED"/>
    <property type="match status" value="1"/>
</dbReference>
<dbReference type="Proteomes" id="UP000523079">
    <property type="component" value="Unassembled WGS sequence"/>
</dbReference>
<keyword evidence="7 8" id="KW-0472">Membrane</keyword>
<evidence type="ECO:0000256" key="8">
    <source>
        <dbReference type="SAM" id="Phobius"/>
    </source>
</evidence>
<evidence type="ECO:0000256" key="3">
    <source>
        <dbReference type="ARBA" id="ARBA00022448"/>
    </source>
</evidence>
<dbReference type="SUPFAM" id="SSF103481">
    <property type="entry name" value="Multidrug resistance efflux transporter EmrE"/>
    <property type="match status" value="2"/>
</dbReference>
<feature type="transmembrane region" description="Helical" evidence="8">
    <location>
        <begin position="149"/>
        <end position="165"/>
    </location>
</feature>
<comment type="subcellular location">
    <subcellularLocation>
        <location evidence="1">Cell membrane</location>
        <topology evidence="1">Multi-pass membrane protein</topology>
    </subcellularLocation>
</comment>
<feature type="transmembrane region" description="Helical" evidence="8">
    <location>
        <begin position="207"/>
        <end position="228"/>
    </location>
</feature>
<evidence type="ECO:0000256" key="4">
    <source>
        <dbReference type="ARBA" id="ARBA00022475"/>
    </source>
</evidence>
<feature type="domain" description="EamA" evidence="9">
    <location>
        <begin position="7"/>
        <end position="142"/>
    </location>
</feature>
<feature type="transmembrane region" description="Helical" evidence="8">
    <location>
        <begin position="177"/>
        <end position="195"/>
    </location>
</feature>
<dbReference type="InterPro" id="IPR037185">
    <property type="entry name" value="EmrE-like"/>
</dbReference>
<keyword evidence="5 8" id="KW-0812">Transmembrane</keyword>
<feature type="transmembrane region" description="Helical" evidence="8">
    <location>
        <begin position="9"/>
        <end position="26"/>
    </location>
</feature>
<evidence type="ECO:0000313" key="10">
    <source>
        <dbReference type="EMBL" id="MBA8792809.1"/>
    </source>
</evidence>
<feature type="transmembrane region" description="Helical" evidence="8">
    <location>
        <begin position="266"/>
        <end position="289"/>
    </location>
</feature>
<feature type="transmembrane region" description="Helical" evidence="8">
    <location>
        <begin position="70"/>
        <end position="90"/>
    </location>
</feature>
<evidence type="ECO:0000256" key="1">
    <source>
        <dbReference type="ARBA" id="ARBA00004651"/>
    </source>
</evidence>
<feature type="transmembrane region" description="Helical" evidence="8">
    <location>
        <begin position="126"/>
        <end position="143"/>
    </location>
</feature>
<evidence type="ECO:0000256" key="6">
    <source>
        <dbReference type="ARBA" id="ARBA00022989"/>
    </source>
</evidence>
<name>A0A7W3P4D5_9ACTN</name>
<dbReference type="Pfam" id="PF00892">
    <property type="entry name" value="EamA"/>
    <property type="match status" value="1"/>
</dbReference>
<feature type="transmembrane region" description="Helical" evidence="8">
    <location>
        <begin position="102"/>
        <end position="119"/>
    </location>
</feature>
<evidence type="ECO:0000256" key="2">
    <source>
        <dbReference type="ARBA" id="ARBA00007362"/>
    </source>
</evidence>
<evidence type="ECO:0000256" key="5">
    <source>
        <dbReference type="ARBA" id="ARBA00022692"/>
    </source>
</evidence>
<comment type="caution">
    <text evidence="10">The sequence shown here is derived from an EMBL/GenBank/DDBJ whole genome shotgun (WGS) entry which is preliminary data.</text>
</comment>
<dbReference type="InterPro" id="IPR004626">
    <property type="entry name" value="RarD"/>
</dbReference>
<dbReference type="PANTHER" id="PTHR22911:SF137">
    <property type="entry name" value="SOLUTE CARRIER FAMILY 35 MEMBER G2-RELATED"/>
    <property type="match status" value="1"/>
</dbReference>
<gene>
    <name evidence="10" type="ORF">FHX74_000403</name>
</gene>
<evidence type="ECO:0000313" key="11">
    <source>
        <dbReference type="Proteomes" id="UP000523079"/>
    </source>
</evidence>
<dbReference type="RefSeq" id="WP_182558401.1">
    <property type="nucleotide sequence ID" value="NZ_JACGWT010000001.1"/>
</dbReference>
<protein>
    <submittedName>
        <fullName evidence="10">Chloramphenicol-sensitive protein RarD</fullName>
    </submittedName>
</protein>
<reference evidence="10 11" key="1">
    <citation type="submission" date="2020-07" db="EMBL/GenBank/DDBJ databases">
        <title>Sequencing the genomes of 1000 actinobacteria strains.</title>
        <authorList>
            <person name="Klenk H.-P."/>
        </authorList>
    </citation>
    <scope>NUCLEOTIDE SEQUENCE [LARGE SCALE GENOMIC DNA]</scope>
    <source>
        <strain evidence="10 11">DSM 100723</strain>
    </source>
</reference>
<dbReference type="EMBL" id="JACGWT010000001">
    <property type="protein sequence ID" value="MBA8792809.1"/>
    <property type="molecule type" value="Genomic_DNA"/>
</dbReference>
<dbReference type="AlphaFoldDB" id="A0A7W3P4D5"/>
<sequence length="303" mass="33018">MADRSSRGIAYGLGAYGIWGLVPLFWRLVESAGALEILASRVVWSLVFAVITAAVALPRRWFRPLANRRSLLLLGVAAVLISVNWGVYIWATNHDHVTETALGYYVNPIVSIVLGVLVLRERLARWQWVAVGLALVAVVVLTVDYGRPPWISLTLALSFGGYGLIKNRVNGGALQTLVVESAFLFLPALGYLVFLESRGRLTFGHQGWAHSLLLVAGGLVTLIPLILFSAAATRLPLSVIGLLQYVTPTCQFLLGVLWFGEAMSTGRWIGFGIVWLALVVLTVGSLTAARRRRRAPLEVPEPV</sequence>